<dbReference type="EMBL" id="CP003155">
    <property type="protein sequence ID" value="AEV29526.1"/>
    <property type="molecule type" value="Genomic_DNA"/>
</dbReference>
<evidence type="ECO:0000313" key="2">
    <source>
        <dbReference type="Proteomes" id="UP000005632"/>
    </source>
</evidence>
<protein>
    <recommendedName>
        <fullName evidence="3">L-2-amino-thiazoline-4-carboxylic acid hydrolase</fullName>
    </recommendedName>
</protein>
<proteinExistence type="predicted"/>
<accession>G8QXG3</accession>
<dbReference type="Pfam" id="PF14196">
    <property type="entry name" value="ATC_hydrolase"/>
    <property type="match status" value="1"/>
</dbReference>
<dbReference type="OrthoDB" id="5454254at2"/>
<dbReference type="InterPro" id="IPR026002">
    <property type="entry name" value="ATC_hydrolase-like"/>
</dbReference>
<dbReference type="STRING" id="158190.SpiGrapes_1728"/>
<organism evidence="1 2">
    <name type="scientific">Sphaerochaeta pleomorpha (strain ATCC BAA-1885 / DSM 22778 / Grapes)</name>
    <dbReference type="NCBI Taxonomy" id="158190"/>
    <lineage>
        <taxon>Bacteria</taxon>
        <taxon>Pseudomonadati</taxon>
        <taxon>Spirochaetota</taxon>
        <taxon>Spirochaetia</taxon>
        <taxon>Spirochaetales</taxon>
        <taxon>Sphaerochaetaceae</taxon>
        <taxon>Sphaerochaeta</taxon>
    </lineage>
</organism>
<name>G8QXG3_SPHPG</name>
<dbReference type="RefSeq" id="WP_014270369.1">
    <property type="nucleotide sequence ID" value="NC_016633.1"/>
</dbReference>
<dbReference type="eggNOG" id="ENOG502ZWQQ">
    <property type="taxonomic scope" value="Bacteria"/>
</dbReference>
<dbReference type="Proteomes" id="UP000005632">
    <property type="component" value="Chromosome"/>
</dbReference>
<reference evidence="1 2" key="1">
    <citation type="submission" date="2011-11" db="EMBL/GenBank/DDBJ databases">
        <title>Complete sequence of Spirochaeta sp. grapes.</title>
        <authorList>
            <consortium name="US DOE Joint Genome Institute"/>
            <person name="Lucas S."/>
            <person name="Han J."/>
            <person name="Lapidus A."/>
            <person name="Cheng J.-F."/>
            <person name="Goodwin L."/>
            <person name="Pitluck S."/>
            <person name="Peters L."/>
            <person name="Ovchinnikova G."/>
            <person name="Munk A.C."/>
            <person name="Detter J.C."/>
            <person name="Han C."/>
            <person name="Tapia R."/>
            <person name="Land M."/>
            <person name="Hauser L."/>
            <person name="Kyrpides N."/>
            <person name="Ivanova N."/>
            <person name="Pagani I."/>
            <person name="Ritalahtilisa K."/>
            <person name="Loeffler F."/>
            <person name="Woyke T."/>
        </authorList>
    </citation>
    <scope>NUCLEOTIDE SEQUENCE [LARGE SCALE GENOMIC DNA]</scope>
    <source>
        <strain evidence="2">ATCC BAA-1885 / DSM 22778 / Grapes</strain>
    </source>
</reference>
<evidence type="ECO:0000313" key="1">
    <source>
        <dbReference type="EMBL" id="AEV29526.1"/>
    </source>
</evidence>
<gene>
    <name evidence="1" type="ordered locus">SpiGrapes_1728</name>
</gene>
<dbReference type="KEGG" id="sgp:SpiGrapes_1728"/>
<evidence type="ECO:0008006" key="3">
    <source>
        <dbReference type="Google" id="ProtNLM"/>
    </source>
</evidence>
<sequence length="165" mass="18710">MEIKNEPTLVDNEIVNVLRGAIEHRATWMCLMMEAAKKAGLDPEAFTREAITKCGHFHGANMQRAQKEEGIPAFKEVFISDNVQKVFEMDVKRCDEDELYIEFHYCPLVTAWKKLGATDEEIKLMCDAAMDGDRGIAAECNYGYELGKTIANGHDICEVTFRKNK</sequence>
<dbReference type="HOGENOM" id="CLU_123806_0_0_12"/>
<dbReference type="AlphaFoldDB" id="G8QXG3"/>
<keyword evidence="2" id="KW-1185">Reference proteome</keyword>